<dbReference type="GO" id="GO:0000172">
    <property type="term" value="C:ribonuclease MRP complex"/>
    <property type="evidence" value="ECO:0007669"/>
    <property type="project" value="InterPro"/>
</dbReference>
<dbReference type="PANTHER" id="PTHR15314">
    <property type="entry name" value="RIBONUCLEASE P PROTEIN SUBUNIT P20"/>
    <property type="match status" value="1"/>
</dbReference>
<comment type="subcellular location">
    <subcellularLocation>
        <location evidence="1">Nucleus</location>
    </subcellularLocation>
</comment>
<keyword evidence="3" id="KW-0472">Membrane</keyword>
<reference evidence="4 5" key="1">
    <citation type="journal article" date="2018" name="Mol. Genet. Genomics">
        <title>The red deer Cervus elaphus genome CerEla1.0: sequencing, annotating, genes, and chromosomes.</title>
        <authorList>
            <person name="Bana N.A."/>
            <person name="Nyiri A."/>
            <person name="Nagy J."/>
            <person name="Frank K."/>
            <person name="Nagy T."/>
            <person name="Steger V."/>
            <person name="Schiller M."/>
            <person name="Lakatos P."/>
            <person name="Sugar L."/>
            <person name="Horn P."/>
            <person name="Barta E."/>
            <person name="Orosz L."/>
        </authorList>
    </citation>
    <scope>NUCLEOTIDE SEQUENCE [LARGE SCALE GENOMIC DNA]</scope>
    <source>
        <strain evidence="4">Hungarian</strain>
    </source>
</reference>
<keyword evidence="3" id="KW-1133">Transmembrane helix</keyword>
<evidence type="ECO:0000256" key="1">
    <source>
        <dbReference type="ARBA" id="ARBA00004123"/>
    </source>
</evidence>
<dbReference type="EMBL" id="MKHE01000013">
    <property type="protein sequence ID" value="OWK09106.1"/>
    <property type="molecule type" value="Genomic_DNA"/>
</dbReference>
<name>A0A212CSW7_CEREH</name>
<dbReference type="GO" id="GO:0001682">
    <property type="term" value="P:tRNA 5'-leader removal"/>
    <property type="evidence" value="ECO:0007669"/>
    <property type="project" value="InterPro"/>
</dbReference>
<keyword evidence="2" id="KW-0539">Nucleus</keyword>
<organism evidence="4 5">
    <name type="scientific">Cervus elaphus hippelaphus</name>
    <name type="common">European red deer</name>
    <dbReference type="NCBI Taxonomy" id="46360"/>
    <lineage>
        <taxon>Eukaryota</taxon>
        <taxon>Metazoa</taxon>
        <taxon>Chordata</taxon>
        <taxon>Craniata</taxon>
        <taxon>Vertebrata</taxon>
        <taxon>Euteleostomi</taxon>
        <taxon>Mammalia</taxon>
        <taxon>Eutheria</taxon>
        <taxon>Laurasiatheria</taxon>
        <taxon>Artiodactyla</taxon>
        <taxon>Ruminantia</taxon>
        <taxon>Pecora</taxon>
        <taxon>Cervidae</taxon>
        <taxon>Cervinae</taxon>
        <taxon>Cervus</taxon>
    </lineage>
</organism>
<gene>
    <name evidence="4" type="ORF">Celaphus_00015140</name>
</gene>
<dbReference type="InterPro" id="IPR014612">
    <property type="entry name" value="Pop7/Rpp20"/>
</dbReference>
<dbReference type="PANTHER" id="PTHR15314:SF1">
    <property type="entry name" value="RIBONUCLEASE P PROTEIN SUBUNIT P20"/>
    <property type="match status" value="1"/>
</dbReference>
<protein>
    <submittedName>
        <fullName evidence="4">Uncharacterized protein</fullName>
    </submittedName>
</protein>
<evidence type="ECO:0000256" key="3">
    <source>
        <dbReference type="SAM" id="Phobius"/>
    </source>
</evidence>
<accession>A0A212CSW7</accession>
<evidence type="ECO:0000313" key="4">
    <source>
        <dbReference type="EMBL" id="OWK09106.1"/>
    </source>
</evidence>
<feature type="transmembrane region" description="Helical" evidence="3">
    <location>
        <begin position="63"/>
        <end position="83"/>
    </location>
</feature>
<dbReference type="GO" id="GO:0005655">
    <property type="term" value="C:nucleolar ribonuclease P complex"/>
    <property type="evidence" value="ECO:0007669"/>
    <property type="project" value="InterPro"/>
</dbReference>
<dbReference type="OrthoDB" id="416729at2759"/>
<proteinExistence type="predicted"/>
<keyword evidence="5" id="KW-1185">Reference proteome</keyword>
<sequence>MVQLACCQKLLGRGEGVGPKGQNACTEIYIHHLGLPFNRAIHIALQLQAGSLRSLHKAASTSTVELVGSYVALLVLIIVMDLLPEKACPLTA</sequence>
<dbReference type="Proteomes" id="UP000242450">
    <property type="component" value="Chromosome 13"/>
</dbReference>
<evidence type="ECO:0000256" key="2">
    <source>
        <dbReference type="ARBA" id="ARBA00023242"/>
    </source>
</evidence>
<keyword evidence="3" id="KW-0812">Transmembrane</keyword>
<dbReference type="AlphaFoldDB" id="A0A212CSW7"/>
<comment type="caution">
    <text evidence="4">The sequence shown here is derived from an EMBL/GenBank/DDBJ whole genome shotgun (WGS) entry which is preliminary data.</text>
</comment>
<evidence type="ECO:0000313" key="5">
    <source>
        <dbReference type="Proteomes" id="UP000242450"/>
    </source>
</evidence>